<dbReference type="GO" id="GO:0005886">
    <property type="term" value="C:plasma membrane"/>
    <property type="evidence" value="ECO:0007669"/>
    <property type="project" value="TreeGrafter"/>
</dbReference>
<feature type="transmembrane region" description="Helical" evidence="1">
    <location>
        <begin position="535"/>
        <end position="554"/>
    </location>
</feature>
<sequence length="1048" mass="110750">MILTRISVSQPVFATMMMLAMLVVGLFSYTRLPVEQLPNVDFPIVAVVTSYPGATPEAVESDIIKPIEEAVSTLSGLDTIESTAQTSSSIVLLTFQLEVDSASAAQDVREKVDQIAGDFPDAAEAPQILRFDPNELPILSIGISSSTVGVGDLTQMAEDDIATRLANIDGVGRASVVGGRPREVQVDVDPDRQAALGIGVTEVTAALASDTIDLPAGSVSDGGAEQSVQVQGRIRALQDFGDVIIAKRGGVPVRLADVAWIDTGLAEPESLAMLDGKRALAIDVVKTQGANTVGVAEDVRKELAKMRGEAAFDGVDLKILRDNAKPVEDSFHSVRSMLVEGAALATVIVFLFLNSWRSTVITGLTLPISVIGTMAAIYFLGFTLNMMTMMALSLSVGLLIDDAIVVRENIMRHLHMGKDHHTAALEGTNEIGLAVLATTLSICAVFLPVAFMDGIIGRFFLQFGITVSVAVLISLFVSFTLDPMMSSVWYDPTAVPGAKRGRVGRAIGQFDRAFEGLGRLYTRLLRVCLRWRKTTLLAALGAFVAGILTFPLVGTEFVPPADNSEIQVELTTPVGSTLDRTAEKIAQVDAVLRAFPEVTATYATVNSGTQSSPNVATVYALMSDPKERTRTPEEMTGPVRNALKSVPGAKYKVAADPGIGGIAAPVQVKIYGENLDMLGRLADQLAASMRSIPGLVDVGTTLDDPQPTLAVRIDRDAASDLGVSMTQVSNALNPMLEGSSVADWTDPEGNSIDVTVRLPKRFRDDPTALGSLPIVANSDGSGTVRLDQIAQITAVEGPGEITRIDRQRAVTVEANLDGRKSGDVTPEVKKKIAALALPPGYTASMGGDAEDIAETSATAGTALLLALIFIYMVLASQFGSFLQPFAIMSSLPLALVGVMLGLLVGGSTMNMFSAIGFIMLMGLVVKNAILLVDNANQHVRAGMHLFDALVEAGHTRFRPIVMTTLAMIFGMLPLALNIHGGSGQNAPMAHAVIGGLISSSVLTLVVVPVLLTYIDRLGARVARLFPRAPEARADGGGHRASPDLSKSR</sequence>
<proteinExistence type="predicted"/>
<dbReference type="PANTHER" id="PTHR32063">
    <property type="match status" value="1"/>
</dbReference>
<reference evidence="2 3" key="1">
    <citation type="submission" date="2019-12" db="EMBL/GenBank/DDBJ databases">
        <authorList>
            <person name="Li M."/>
        </authorList>
    </citation>
    <scope>NUCLEOTIDE SEQUENCE [LARGE SCALE GENOMIC DNA]</scope>
    <source>
        <strain evidence="2 3">GBMRC 2024</strain>
    </source>
</reference>
<feature type="transmembrane region" description="Helical" evidence="1">
    <location>
        <begin position="960"/>
        <end position="979"/>
    </location>
</feature>
<dbReference type="EMBL" id="WUMU01000007">
    <property type="protein sequence ID" value="MXN18040.1"/>
    <property type="molecule type" value="Genomic_DNA"/>
</dbReference>
<name>A0A6L7G3U5_9RHOB</name>
<feature type="transmembrane region" description="Helical" evidence="1">
    <location>
        <begin position="386"/>
        <end position="406"/>
    </location>
</feature>
<dbReference type="Gene3D" id="3.30.70.1430">
    <property type="entry name" value="Multidrug efflux transporter AcrB pore domain"/>
    <property type="match status" value="2"/>
</dbReference>
<dbReference type="Proteomes" id="UP000477911">
    <property type="component" value="Unassembled WGS sequence"/>
</dbReference>
<feature type="transmembrane region" description="Helical" evidence="1">
    <location>
        <begin position="427"/>
        <end position="447"/>
    </location>
</feature>
<feature type="transmembrane region" description="Helical" evidence="1">
    <location>
        <begin position="911"/>
        <end position="932"/>
    </location>
</feature>
<accession>A0A6L7G3U5</accession>
<dbReference type="AlphaFoldDB" id="A0A6L7G3U5"/>
<dbReference type="Gene3D" id="1.20.1640.10">
    <property type="entry name" value="Multidrug efflux transporter AcrB transmembrane domain"/>
    <property type="match status" value="2"/>
</dbReference>
<comment type="caution">
    <text evidence="2">The sequence shown here is derived from an EMBL/GenBank/DDBJ whole genome shotgun (WGS) entry which is preliminary data.</text>
</comment>
<dbReference type="GO" id="GO:0042910">
    <property type="term" value="F:xenobiotic transmembrane transporter activity"/>
    <property type="evidence" value="ECO:0007669"/>
    <property type="project" value="TreeGrafter"/>
</dbReference>
<dbReference type="InterPro" id="IPR001036">
    <property type="entry name" value="Acrflvin-R"/>
</dbReference>
<evidence type="ECO:0000313" key="3">
    <source>
        <dbReference type="Proteomes" id="UP000477911"/>
    </source>
</evidence>
<dbReference type="SUPFAM" id="SSF82714">
    <property type="entry name" value="Multidrug efflux transporter AcrB TolC docking domain, DN and DC subdomains"/>
    <property type="match status" value="2"/>
</dbReference>
<gene>
    <name evidence="2" type="ORF">GR170_09355</name>
</gene>
<dbReference type="Gene3D" id="3.30.70.1440">
    <property type="entry name" value="Multidrug efflux transporter AcrB pore domain"/>
    <property type="match status" value="1"/>
</dbReference>
<protein>
    <submittedName>
        <fullName evidence="2">MMPL family transporter</fullName>
    </submittedName>
</protein>
<keyword evidence="1" id="KW-0812">Transmembrane</keyword>
<organism evidence="2 3">
    <name type="scientific">Pseudooceanicola albus</name>
    <dbReference type="NCBI Taxonomy" id="2692189"/>
    <lineage>
        <taxon>Bacteria</taxon>
        <taxon>Pseudomonadati</taxon>
        <taxon>Pseudomonadota</taxon>
        <taxon>Alphaproteobacteria</taxon>
        <taxon>Rhodobacterales</taxon>
        <taxon>Paracoccaceae</taxon>
        <taxon>Pseudooceanicola</taxon>
    </lineage>
</organism>
<feature type="transmembrane region" description="Helical" evidence="1">
    <location>
        <begin position="459"/>
        <end position="481"/>
    </location>
</feature>
<dbReference type="Gene3D" id="3.30.70.1320">
    <property type="entry name" value="Multidrug efflux transporter AcrB pore domain like"/>
    <property type="match status" value="1"/>
</dbReference>
<feature type="transmembrane region" description="Helical" evidence="1">
    <location>
        <begin position="360"/>
        <end position="380"/>
    </location>
</feature>
<dbReference type="PANTHER" id="PTHR32063:SF0">
    <property type="entry name" value="SWARMING MOTILITY PROTEIN SWRC"/>
    <property type="match status" value="1"/>
</dbReference>
<dbReference type="SUPFAM" id="SSF82866">
    <property type="entry name" value="Multidrug efflux transporter AcrB transmembrane domain"/>
    <property type="match status" value="2"/>
</dbReference>
<dbReference type="SUPFAM" id="SSF82693">
    <property type="entry name" value="Multidrug efflux transporter AcrB pore domain, PN1, PN2, PC1 and PC2 subdomains"/>
    <property type="match status" value="3"/>
</dbReference>
<dbReference type="Gene3D" id="3.30.2090.10">
    <property type="entry name" value="Multidrug efflux transporter AcrB TolC docking domain, DN and DC subdomains"/>
    <property type="match status" value="2"/>
</dbReference>
<feature type="transmembrane region" description="Helical" evidence="1">
    <location>
        <begin position="991"/>
        <end position="1014"/>
    </location>
</feature>
<dbReference type="PRINTS" id="PR00702">
    <property type="entry name" value="ACRIFLAVINRP"/>
</dbReference>
<feature type="transmembrane region" description="Helical" evidence="1">
    <location>
        <begin position="886"/>
        <end position="905"/>
    </location>
</feature>
<dbReference type="RefSeq" id="WP_160893982.1">
    <property type="nucleotide sequence ID" value="NZ_WUMU01000007.1"/>
</dbReference>
<keyword evidence="1" id="KW-1133">Transmembrane helix</keyword>
<feature type="transmembrane region" description="Helical" evidence="1">
    <location>
        <begin position="12"/>
        <end position="29"/>
    </location>
</feature>
<dbReference type="Pfam" id="PF00873">
    <property type="entry name" value="ACR_tran"/>
    <property type="match status" value="1"/>
</dbReference>
<keyword evidence="1" id="KW-0472">Membrane</keyword>
<keyword evidence="3" id="KW-1185">Reference proteome</keyword>
<evidence type="ECO:0000313" key="2">
    <source>
        <dbReference type="EMBL" id="MXN18040.1"/>
    </source>
</evidence>
<feature type="transmembrane region" description="Helical" evidence="1">
    <location>
        <begin position="334"/>
        <end position="353"/>
    </location>
</feature>
<evidence type="ECO:0000256" key="1">
    <source>
        <dbReference type="SAM" id="Phobius"/>
    </source>
</evidence>
<dbReference type="InterPro" id="IPR027463">
    <property type="entry name" value="AcrB_DN_DC_subdom"/>
</dbReference>
<feature type="transmembrane region" description="Helical" evidence="1">
    <location>
        <begin position="857"/>
        <end position="874"/>
    </location>
</feature>